<evidence type="ECO:0000256" key="1">
    <source>
        <dbReference type="ARBA" id="ARBA00001614"/>
    </source>
</evidence>
<evidence type="ECO:0000256" key="9">
    <source>
        <dbReference type="PIRSR" id="PIRSR005096-1"/>
    </source>
</evidence>
<dbReference type="GO" id="GO:0004034">
    <property type="term" value="F:aldose 1-epimerase activity"/>
    <property type="evidence" value="ECO:0007669"/>
    <property type="project" value="UniProtKB-EC"/>
</dbReference>
<evidence type="ECO:0000313" key="12">
    <source>
        <dbReference type="EMBL" id="QEN08237.1"/>
    </source>
</evidence>
<evidence type="ECO:0000313" key="13">
    <source>
        <dbReference type="Proteomes" id="UP000324209"/>
    </source>
</evidence>
<dbReference type="SUPFAM" id="SSF74650">
    <property type="entry name" value="Galactose mutarotase-like"/>
    <property type="match status" value="1"/>
</dbReference>
<dbReference type="Gene3D" id="2.70.98.10">
    <property type="match status" value="1"/>
</dbReference>
<dbReference type="EC" id="5.1.3.3" evidence="4 8"/>
<protein>
    <recommendedName>
        <fullName evidence="5 8">Aldose 1-epimerase</fullName>
        <ecNumber evidence="4 8">5.1.3.3</ecNumber>
    </recommendedName>
</protein>
<evidence type="ECO:0000256" key="7">
    <source>
        <dbReference type="ARBA" id="ARBA00023277"/>
    </source>
</evidence>
<dbReference type="RefSeq" id="WP_149486317.1">
    <property type="nucleotide sequence ID" value="NZ_CP036150.1"/>
</dbReference>
<keyword evidence="6 8" id="KW-0413">Isomerase</keyword>
<accession>A0A5C1QL83</accession>
<dbReference type="PANTHER" id="PTHR10091">
    <property type="entry name" value="ALDOSE-1-EPIMERASE"/>
    <property type="match status" value="1"/>
</dbReference>
<organism evidence="12 13">
    <name type="scientific">Oceanispirochaeta crateris</name>
    <dbReference type="NCBI Taxonomy" id="2518645"/>
    <lineage>
        <taxon>Bacteria</taxon>
        <taxon>Pseudomonadati</taxon>
        <taxon>Spirochaetota</taxon>
        <taxon>Spirochaetia</taxon>
        <taxon>Spirochaetales</taxon>
        <taxon>Spirochaetaceae</taxon>
        <taxon>Oceanispirochaeta</taxon>
    </lineage>
</organism>
<dbReference type="EMBL" id="CP036150">
    <property type="protein sequence ID" value="QEN08237.1"/>
    <property type="molecule type" value="Genomic_DNA"/>
</dbReference>
<dbReference type="InterPro" id="IPR011013">
    <property type="entry name" value="Gal_mutarotase_sf_dom"/>
</dbReference>
<evidence type="ECO:0000256" key="3">
    <source>
        <dbReference type="ARBA" id="ARBA00006206"/>
    </source>
</evidence>
<dbReference type="GO" id="GO:0030246">
    <property type="term" value="F:carbohydrate binding"/>
    <property type="evidence" value="ECO:0007669"/>
    <property type="project" value="InterPro"/>
</dbReference>
<sequence length="348" mass="38742">MKISKKIFGTLPDGSKADLYTLEGNNGFVVQFTSFGGIITSIQYPNRKGKVEELTLGFDTLEEYTKTRYYFGASIGRFGNRIANGRFTLEGREYTLPQNNGTNCLHGGLDHAFDRKNWLTTPFENKDSVGVILNSFSPDGEEGFPGNLSTTMTYTLTYKGELILDYKAVTDKATPVNLTNHTYFNLSGIATGTILDHRLQLDCPFYLPVDENLIPTGEILSVKNTEMDFTTEEAIGTRIDQVAGGGYDHCYVLPSGREVRKYGTVYDPHSGRIMNVFTDQPGVQLYTGNSLDNVKGRGSQVYKKNGGFCLETQMFPDCVNQTHFPDCILRPGEVYSHTSAYQFSVKKV</sequence>
<dbReference type="Pfam" id="PF01263">
    <property type="entry name" value="Aldose_epim"/>
    <property type="match status" value="1"/>
</dbReference>
<keyword evidence="7 8" id="KW-0119">Carbohydrate metabolism</keyword>
<feature type="active site" description="Proton acceptor" evidence="9">
    <location>
        <position position="311"/>
    </location>
</feature>
<dbReference type="UniPathway" id="UPA00242"/>
<feature type="binding site" evidence="10">
    <location>
        <position position="248"/>
    </location>
    <ligand>
        <name>beta-D-galactose</name>
        <dbReference type="ChEBI" id="CHEBI:27667"/>
    </ligand>
</feature>
<evidence type="ECO:0000256" key="11">
    <source>
        <dbReference type="PIRSR" id="PIRSR005096-3"/>
    </source>
</evidence>
<feature type="binding site" evidence="11">
    <location>
        <begin position="181"/>
        <end position="183"/>
    </location>
    <ligand>
        <name>beta-D-galactose</name>
        <dbReference type="ChEBI" id="CHEBI:27667"/>
    </ligand>
</feature>
<dbReference type="InterPro" id="IPR018052">
    <property type="entry name" value="Ald1_epimerase_CS"/>
</dbReference>
<proteinExistence type="inferred from homology"/>
<evidence type="ECO:0000256" key="2">
    <source>
        <dbReference type="ARBA" id="ARBA00005028"/>
    </source>
</evidence>
<name>A0A5C1QL83_9SPIO</name>
<dbReference type="CDD" id="cd09019">
    <property type="entry name" value="galactose_mutarotase_like"/>
    <property type="match status" value="1"/>
</dbReference>
<comment type="similarity">
    <text evidence="3 8">Belongs to the aldose epimerase family.</text>
</comment>
<dbReference type="PROSITE" id="PS00545">
    <property type="entry name" value="ALDOSE_1_EPIMERASE"/>
    <property type="match status" value="1"/>
</dbReference>
<evidence type="ECO:0000256" key="5">
    <source>
        <dbReference type="ARBA" id="ARBA00014165"/>
    </source>
</evidence>
<dbReference type="NCBIfam" id="NF008277">
    <property type="entry name" value="PRK11055.1"/>
    <property type="match status" value="1"/>
</dbReference>
<dbReference type="KEGG" id="ock:EXM22_09640"/>
<feature type="binding site" evidence="11">
    <location>
        <begin position="80"/>
        <end position="81"/>
    </location>
    <ligand>
        <name>beta-D-galactose</name>
        <dbReference type="ChEBI" id="CHEBI:27667"/>
    </ligand>
</feature>
<evidence type="ECO:0000256" key="4">
    <source>
        <dbReference type="ARBA" id="ARBA00013185"/>
    </source>
</evidence>
<dbReference type="GO" id="GO:0006006">
    <property type="term" value="P:glucose metabolic process"/>
    <property type="evidence" value="ECO:0007669"/>
    <property type="project" value="TreeGrafter"/>
</dbReference>
<dbReference type="OrthoDB" id="9779408at2"/>
<dbReference type="PANTHER" id="PTHR10091:SF0">
    <property type="entry name" value="GALACTOSE MUTAROTASE"/>
    <property type="match status" value="1"/>
</dbReference>
<evidence type="ECO:0000256" key="8">
    <source>
        <dbReference type="PIRNR" id="PIRNR005096"/>
    </source>
</evidence>
<dbReference type="InterPro" id="IPR015443">
    <property type="entry name" value="Aldose_1-epimerase"/>
</dbReference>
<gene>
    <name evidence="12" type="ORF">EXM22_09640</name>
</gene>
<dbReference type="InterPro" id="IPR014718">
    <property type="entry name" value="GH-type_carb-bd"/>
</dbReference>
<dbReference type="AlphaFoldDB" id="A0A5C1QL83"/>
<evidence type="ECO:0000256" key="6">
    <source>
        <dbReference type="ARBA" id="ARBA00023235"/>
    </source>
</evidence>
<comment type="catalytic activity">
    <reaction evidence="1 8">
        <text>alpha-D-glucose = beta-D-glucose</text>
        <dbReference type="Rhea" id="RHEA:10264"/>
        <dbReference type="ChEBI" id="CHEBI:15903"/>
        <dbReference type="ChEBI" id="CHEBI:17925"/>
        <dbReference type="EC" id="5.1.3.3"/>
    </reaction>
</comment>
<dbReference type="InterPro" id="IPR008183">
    <property type="entry name" value="Aldose_1/G6P_1-epimerase"/>
</dbReference>
<dbReference type="Proteomes" id="UP000324209">
    <property type="component" value="Chromosome"/>
</dbReference>
<dbReference type="InterPro" id="IPR047215">
    <property type="entry name" value="Galactose_mutarotase-like"/>
</dbReference>
<dbReference type="GO" id="GO:0033499">
    <property type="term" value="P:galactose catabolic process via UDP-galactose, Leloir pathway"/>
    <property type="evidence" value="ECO:0007669"/>
    <property type="project" value="TreeGrafter"/>
</dbReference>
<feature type="active site" description="Proton donor" evidence="9">
    <location>
        <position position="181"/>
    </location>
</feature>
<dbReference type="PIRSF" id="PIRSF005096">
    <property type="entry name" value="GALM"/>
    <property type="match status" value="1"/>
</dbReference>
<comment type="pathway">
    <text evidence="2 8">Carbohydrate metabolism; hexose metabolism.</text>
</comment>
<evidence type="ECO:0000256" key="10">
    <source>
        <dbReference type="PIRSR" id="PIRSR005096-2"/>
    </source>
</evidence>
<reference evidence="12 13" key="1">
    <citation type="submission" date="2019-02" db="EMBL/GenBank/DDBJ databases">
        <title>Complete Genome Sequence and Methylome Analysis of free living Spirochaetas.</title>
        <authorList>
            <person name="Fomenkov A."/>
            <person name="Dubinina G."/>
            <person name="Leshcheva N."/>
            <person name="Mikheeva N."/>
            <person name="Grabovich M."/>
            <person name="Vincze T."/>
            <person name="Roberts R.J."/>
        </authorList>
    </citation>
    <scope>NUCLEOTIDE SEQUENCE [LARGE SCALE GENOMIC DNA]</scope>
    <source>
        <strain evidence="12 13">K2</strain>
    </source>
</reference>
<keyword evidence="13" id="KW-1185">Reference proteome</keyword>